<feature type="non-terminal residue" evidence="3">
    <location>
        <position position="1"/>
    </location>
</feature>
<comment type="caution">
    <text evidence="3">The sequence shown here is derived from an EMBL/GenBank/DDBJ whole genome shotgun (WGS) entry which is preliminary data.</text>
</comment>
<proteinExistence type="predicted"/>
<gene>
    <name evidence="3" type="ORF">UT61_C0060G0001</name>
</gene>
<protein>
    <submittedName>
        <fullName evidence="3">Type III restriction enzyme, res subunit</fullName>
    </submittedName>
</protein>
<dbReference type="Pfam" id="PF08463">
    <property type="entry name" value="EcoEI_R_C"/>
    <property type="match status" value="1"/>
</dbReference>
<sequence length="218" mass="25038">ADAVPGEKMLPADFSKQVDEERKRKPFDFIIVPESEVSDEITSRETINIGPEGMAIDRKTYTEKFAETMKLMKAEPVVQKILDDKILTSEEIQKLIEKLNSPEYYFNQENLQEAYKEPSGSVVDFIKAVFGKYKFPTRKERVEDAYSSWLRQKNFSPEQTKLLIQLRDRFVAGDSEITAEDFTKPPFSDQGGIGYALSIFGEDKLKETLEEMNQTVLI</sequence>
<evidence type="ECO:0000313" key="4">
    <source>
        <dbReference type="Proteomes" id="UP000034793"/>
    </source>
</evidence>
<dbReference type="GO" id="GO:0006304">
    <property type="term" value="P:DNA modification"/>
    <property type="evidence" value="ECO:0007669"/>
    <property type="project" value="InterPro"/>
</dbReference>
<dbReference type="EMBL" id="LBXL01000060">
    <property type="protein sequence ID" value="KKR27988.1"/>
    <property type="molecule type" value="Genomic_DNA"/>
</dbReference>
<feature type="domain" description="EcoEI R protein C-terminal" evidence="2">
    <location>
        <begin position="60"/>
        <end position="214"/>
    </location>
</feature>
<evidence type="ECO:0000256" key="1">
    <source>
        <dbReference type="SAM" id="MobiDB-lite"/>
    </source>
</evidence>
<feature type="region of interest" description="Disordered" evidence="1">
    <location>
        <begin position="1"/>
        <end position="20"/>
    </location>
</feature>
<reference evidence="3 4" key="1">
    <citation type="journal article" date="2015" name="Nature">
        <title>rRNA introns, odd ribosomes, and small enigmatic genomes across a large radiation of phyla.</title>
        <authorList>
            <person name="Brown C.T."/>
            <person name="Hug L.A."/>
            <person name="Thomas B.C."/>
            <person name="Sharon I."/>
            <person name="Castelle C.J."/>
            <person name="Singh A."/>
            <person name="Wilkins M.J."/>
            <person name="Williams K.H."/>
            <person name="Banfield J.F."/>
        </authorList>
    </citation>
    <scope>NUCLEOTIDE SEQUENCE [LARGE SCALE GENOMIC DNA]</scope>
</reference>
<name>A0A0G0PJ71_9BACT</name>
<accession>A0A0G0PJ71</accession>
<organism evidence="3 4">
    <name type="scientific">Candidatus Woesebacteria bacterium GW2011_GWA1_39_8</name>
    <dbReference type="NCBI Taxonomy" id="1618552"/>
    <lineage>
        <taxon>Bacteria</taxon>
        <taxon>Candidatus Woeseibacteriota</taxon>
    </lineage>
</organism>
<evidence type="ECO:0000259" key="2">
    <source>
        <dbReference type="Pfam" id="PF08463"/>
    </source>
</evidence>
<dbReference type="GO" id="GO:0003824">
    <property type="term" value="F:catalytic activity"/>
    <property type="evidence" value="ECO:0007669"/>
    <property type="project" value="InterPro"/>
</dbReference>
<dbReference type="Proteomes" id="UP000034793">
    <property type="component" value="Unassembled WGS sequence"/>
</dbReference>
<dbReference type="GO" id="GO:0003677">
    <property type="term" value="F:DNA binding"/>
    <property type="evidence" value="ECO:0007669"/>
    <property type="project" value="InterPro"/>
</dbReference>
<dbReference type="InterPro" id="IPR013670">
    <property type="entry name" value="EcoEI_R_C_dom"/>
</dbReference>
<evidence type="ECO:0000313" key="3">
    <source>
        <dbReference type="EMBL" id="KKR27988.1"/>
    </source>
</evidence>
<dbReference type="AlphaFoldDB" id="A0A0G0PJ71"/>